<dbReference type="InterPro" id="IPR002559">
    <property type="entry name" value="Transposase_11"/>
</dbReference>
<evidence type="ECO:0000259" key="1">
    <source>
        <dbReference type="Pfam" id="PF01609"/>
    </source>
</evidence>
<sequence>MTDEQLKLAVSLFAQLPDERKHRGLNHSLVTIVVMALCAVMSGADTFPEIQAFAESKRDWLRRFLDFRRVPDHETFRRVFARLDPVAFQSSALDWIKQAIGGQLEGDIVAIDGKRLRGTSEHEVQGVHMVNVWSARHRLCLAAQPVAGKQNEISTLPSLIDTLALLEVSGCIVTIDAMGTQRAVAEKLVALHAQYLLALKGNQGYLFEDVQEMFSDALRRQISETELHGASTWEDRRRSEKRTSWVLPAHPDLDDYHWPGLRSVVMVESTRTVRGKTATEQRFFLTSLPACSVTALYAVRTHWEIENSLHWVLDVAFAEDDSRTRTDHGPQNLATLRRWALNLMRREGSVGAVNKNRKRAGWDDEFRERLLQQLLPLPT</sequence>
<dbReference type="NCBIfam" id="NF033564">
    <property type="entry name" value="transpos_ISAs1"/>
    <property type="match status" value="1"/>
</dbReference>
<dbReference type="GO" id="GO:0004803">
    <property type="term" value="F:transposase activity"/>
    <property type="evidence" value="ECO:0007669"/>
    <property type="project" value="InterPro"/>
</dbReference>
<dbReference type="GO" id="GO:0003677">
    <property type="term" value="F:DNA binding"/>
    <property type="evidence" value="ECO:0007669"/>
    <property type="project" value="InterPro"/>
</dbReference>
<evidence type="ECO:0000313" key="5">
    <source>
        <dbReference type="EMBL" id="WYF45158.1"/>
    </source>
</evidence>
<dbReference type="RefSeq" id="WP_339094296.1">
    <property type="nucleotide sequence ID" value="NZ_CP149782.1"/>
</dbReference>
<evidence type="ECO:0000313" key="4">
    <source>
        <dbReference type="EMBL" id="WYF44400.1"/>
    </source>
</evidence>
<dbReference type="PANTHER" id="PTHR30298">
    <property type="entry name" value="H REPEAT-ASSOCIATED PREDICTED TRANSPOSASE"/>
    <property type="match status" value="1"/>
</dbReference>
<dbReference type="PANTHER" id="PTHR30298:SF0">
    <property type="entry name" value="PROTEIN YBFL-RELATED"/>
    <property type="match status" value="1"/>
</dbReference>
<evidence type="ECO:0000313" key="3">
    <source>
        <dbReference type="EMBL" id="WYF43540.1"/>
    </source>
</evidence>
<dbReference type="AlphaFoldDB" id="A0AAU6Q4I4"/>
<dbReference type="EMBL" id="CP149782">
    <property type="protein sequence ID" value="WYF44400.1"/>
    <property type="molecule type" value="Genomic_DNA"/>
</dbReference>
<dbReference type="Pfam" id="PF13808">
    <property type="entry name" value="DDE_Tnp_1_assoc"/>
    <property type="match status" value="1"/>
</dbReference>
<dbReference type="InterPro" id="IPR047647">
    <property type="entry name" value="ISAs1_transpos"/>
</dbReference>
<dbReference type="GO" id="GO:0006313">
    <property type="term" value="P:DNA transposition"/>
    <property type="evidence" value="ECO:0007669"/>
    <property type="project" value="InterPro"/>
</dbReference>
<name>A0AAU6Q4I4_9DEIO</name>
<dbReference type="InterPro" id="IPR032806">
    <property type="entry name" value="YbfD_N"/>
</dbReference>
<dbReference type="Pfam" id="PF01609">
    <property type="entry name" value="DDE_Tnp_1"/>
    <property type="match status" value="1"/>
</dbReference>
<accession>A0AAU6Q4I4</accession>
<feature type="domain" description="H repeat-associated protein N-terminal" evidence="2">
    <location>
        <begin position="12"/>
        <end position="96"/>
    </location>
</feature>
<gene>
    <name evidence="5" type="ORF">WDJ50_03285</name>
    <name evidence="3" type="ORF">WDJ50_08890</name>
    <name evidence="4" type="ORF">WDJ50_13555</name>
</gene>
<organism evidence="5">
    <name type="scientific">Deinococcus sp. VB142</name>
    <dbReference type="NCBI Taxonomy" id="3112952"/>
    <lineage>
        <taxon>Bacteria</taxon>
        <taxon>Thermotogati</taxon>
        <taxon>Deinococcota</taxon>
        <taxon>Deinococci</taxon>
        <taxon>Deinococcales</taxon>
        <taxon>Deinococcaceae</taxon>
        <taxon>Deinococcus</taxon>
    </lineage>
</organism>
<reference evidence="5" key="1">
    <citation type="submission" date="2024-03" db="EMBL/GenBank/DDBJ databases">
        <title>Deinococcus weizhi sp. nov., isolated from human skin.</title>
        <authorList>
            <person name="Wei Z."/>
            <person name="Tian F."/>
            <person name="Yang C."/>
            <person name="Xin L.T."/>
            <person name="Wen Z.J."/>
            <person name="Lan K.C."/>
            <person name="Yu L."/>
            <person name="Zhe W."/>
            <person name="Dan F.D."/>
            <person name="Jun W."/>
            <person name="Rui Z."/>
            <person name="Yong X.J."/>
            <person name="Ting Y."/>
            <person name="Wei X."/>
            <person name="Xu Z.G."/>
            <person name="Xin Z."/>
            <person name="Dong F.G."/>
            <person name="Ni X.M."/>
            <person name="Zheng M.G."/>
            <person name="Chun Y."/>
            <person name="Qian W.X."/>
        </authorList>
    </citation>
    <scope>NUCLEOTIDE SEQUENCE</scope>
    <source>
        <strain evidence="5">VB142</strain>
    </source>
</reference>
<dbReference type="EMBL" id="CP149782">
    <property type="protein sequence ID" value="WYF45158.1"/>
    <property type="molecule type" value="Genomic_DNA"/>
</dbReference>
<dbReference type="InterPro" id="IPR051698">
    <property type="entry name" value="Transposase_11-like"/>
</dbReference>
<feature type="domain" description="Transposase IS4-like" evidence="1">
    <location>
        <begin position="106"/>
        <end position="343"/>
    </location>
</feature>
<protein>
    <submittedName>
        <fullName evidence="5">ISAs1 family transposase</fullName>
    </submittedName>
</protein>
<evidence type="ECO:0000259" key="2">
    <source>
        <dbReference type="Pfam" id="PF13808"/>
    </source>
</evidence>
<dbReference type="EMBL" id="CP149782">
    <property type="protein sequence ID" value="WYF43540.1"/>
    <property type="molecule type" value="Genomic_DNA"/>
</dbReference>
<proteinExistence type="predicted"/>